<dbReference type="AlphaFoldDB" id="A0A8T0HRW3"/>
<protein>
    <submittedName>
        <fullName evidence="1">Uncharacterized protein</fullName>
    </submittedName>
</protein>
<accession>A0A8T0HRW3</accession>
<organism evidence="1 2">
    <name type="scientific">Ceratodon purpureus</name>
    <name type="common">Fire moss</name>
    <name type="synonym">Dicranum purpureum</name>
    <dbReference type="NCBI Taxonomy" id="3225"/>
    <lineage>
        <taxon>Eukaryota</taxon>
        <taxon>Viridiplantae</taxon>
        <taxon>Streptophyta</taxon>
        <taxon>Embryophyta</taxon>
        <taxon>Bryophyta</taxon>
        <taxon>Bryophytina</taxon>
        <taxon>Bryopsida</taxon>
        <taxon>Dicranidae</taxon>
        <taxon>Pseudoditrichales</taxon>
        <taxon>Ditrichaceae</taxon>
        <taxon>Ceratodon</taxon>
    </lineage>
</organism>
<reference evidence="1" key="1">
    <citation type="submission" date="2020-06" db="EMBL/GenBank/DDBJ databases">
        <title>WGS assembly of Ceratodon purpureus strain R40.</title>
        <authorList>
            <person name="Carey S.B."/>
            <person name="Jenkins J."/>
            <person name="Shu S."/>
            <person name="Lovell J.T."/>
            <person name="Sreedasyam A."/>
            <person name="Maumus F."/>
            <person name="Tiley G.P."/>
            <person name="Fernandez-Pozo N."/>
            <person name="Barry K."/>
            <person name="Chen C."/>
            <person name="Wang M."/>
            <person name="Lipzen A."/>
            <person name="Daum C."/>
            <person name="Saski C.A."/>
            <person name="Payton A.C."/>
            <person name="Mcbreen J.C."/>
            <person name="Conrad R.E."/>
            <person name="Kollar L.M."/>
            <person name="Olsson S."/>
            <person name="Huttunen S."/>
            <person name="Landis J.B."/>
            <person name="Wickett N.J."/>
            <person name="Johnson M.G."/>
            <person name="Rensing S.A."/>
            <person name="Grimwood J."/>
            <person name="Schmutz J."/>
            <person name="Mcdaniel S.F."/>
        </authorList>
    </citation>
    <scope>NUCLEOTIDE SEQUENCE</scope>
    <source>
        <strain evidence="1">R40</strain>
    </source>
</reference>
<proteinExistence type="predicted"/>
<sequence>MSSVWNRKKEMVSNSGDPAQVIKSFEASAPRRLFGRTSRLHIVLLGERYASTLGIQEARSATKLPVL</sequence>
<keyword evidence="2" id="KW-1185">Reference proteome</keyword>
<evidence type="ECO:0000313" key="1">
    <source>
        <dbReference type="EMBL" id="KAG0573465.1"/>
    </source>
</evidence>
<gene>
    <name evidence="1" type="ORF">KC19_VG180700</name>
</gene>
<dbReference type="EMBL" id="CM026426">
    <property type="protein sequence ID" value="KAG0573465.1"/>
    <property type="molecule type" value="Genomic_DNA"/>
</dbReference>
<name>A0A8T0HRW3_CERPU</name>
<evidence type="ECO:0000313" key="2">
    <source>
        <dbReference type="Proteomes" id="UP000822688"/>
    </source>
</evidence>
<dbReference type="Proteomes" id="UP000822688">
    <property type="component" value="Chromosome V"/>
</dbReference>
<comment type="caution">
    <text evidence="1">The sequence shown here is derived from an EMBL/GenBank/DDBJ whole genome shotgun (WGS) entry which is preliminary data.</text>
</comment>